<comment type="caution">
    <text evidence="1">The sequence shown here is derived from an EMBL/GenBank/DDBJ whole genome shotgun (WGS) entry which is preliminary data.</text>
</comment>
<reference evidence="1" key="1">
    <citation type="submission" date="2023-03" db="EMBL/GenBank/DDBJ databases">
        <title>Massive genome expansion in bonnet fungi (Mycena s.s.) driven by repeated elements and novel gene families across ecological guilds.</title>
        <authorList>
            <consortium name="Lawrence Berkeley National Laboratory"/>
            <person name="Harder C.B."/>
            <person name="Miyauchi S."/>
            <person name="Viragh M."/>
            <person name="Kuo A."/>
            <person name="Thoen E."/>
            <person name="Andreopoulos B."/>
            <person name="Lu D."/>
            <person name="Skrede I."/>
            <person name="Drula E."/>
            <person name="Henrissat B."/>
            <person name="Morin E."/>
            <person name="Kohler A."/>
            <person name="Barry K."/>
            <person name="LaButti K."/>
            <person name="Morin E."/>
            <person name="Salamov A."/>
            <person name="Lipzen A."/>
            <person name="Mereny Z."/>
            <person name="Hegedus B."/>
            <person name="Baldrian P."/>
            <person name="Stursova M."/>
            <person name="Weitz H."/>
            <person name="Taylor A."/>
            <person name="Grigoriev I.V."/>
            <person name="Nagy L.G."/>
            <person name="Martin F."/>
            <person name="Kauserud H."/>
        </authorList>
    </citation>
    <scope>NUCLEOTIDE SEQUENCE</scope>
    <source>
        <strain evidence="1">CBHHK002</strain>
    </source>
</reference>
<evidence type="ECO:0000313" key="1">
    <source>
        <dbReference type="EMBL" id="KAJ7315178.1"/>
    </source>
</evidence>
<sequence length="266" mass="29202">MSGRRLLQPTTLGQLGDDRISDQLSHQFDSKSVRRNDSGVESLAYVAIDENWGASVRTLRCMHICQSKLWGEVGAEINPGRRAPRKGTNEFRVVQVSEEDPSPNSRVFVSAFEANSPIRFAGAPNRLYGSYGSVELADWTSHANHGMSVMSEELRAHAREDVRGRTAIKAAEGEGCVGPRSDAILLSMNWSGGEQRVGIQRRVVLDTNIDKGGRLRDRKMCKEKWGKEEATHWIDGHHCVDSALGWGTETSRTTGPVASLALKGGC</sequence>
<evidence type="ECO:0000313" key="2">
    <source>
        <dbReference type="Proteomes" id="UP001218218"/>
    </source>
</evidence>
<proteinExistence type="predicted"/>
<keyword evidence="2" id="KW-1185">Reference proteome</keyword>
<name>A0AAD6ZBI6_9AGAR</name>
<dbReference type="AlphaFoldDB" id="A0AAD6ZBI6"/>
<organism evidence="1 2">
    <name type="scientific">Mycena albidolilacea</name>
    <dbReference type="NCBI Taxonomy" id="1033008"/>
    <lineage>
        <taxon>Eukaryota</taxon>
        <taxon>Fungi</taxon>
        <taxon>Dikarya</taxon>
        <taxon>Basidiomycota</taxon>
        <taxon>Agaricomycotina</taxon>
        <taxon>Agaricomycetes</taxon>
        <taxon>Agaricomycetidae</taxon>
        <taxon>Agaricales</taxon>
        <taxon>Marasmiineae</taxon>
        <taxon>Mycenaceae</taxon>
        <taxon>Mycena</taxon>
    </lineage>
</organism>
<accession>A0AAD6ZBI6</accession>
<protein>
    <submittedName>
        <fullName evidence="1">Uncharacterized protein</fullName>
    </submittedName>
</protein>
<dbReference type="EMBL" id="JARIHO010000063">
    <property type="protein sequence ID" value="KAJ7315178.1"/>
    <property type="molecule type" value="Genomic_DNA"/>
</dbReference>
<gene>
    <name evidence="1" type="ORF">DFH08DRAFT_820777</name>
</gene>
<dbReference type="Proteomes" id="UP001218218">
    <property type="component" value="Unassembled WGS sequence"/>
</dbReference>